<keyword evidence="1" id="KW-1133">Transmembrane helix</keyword>
<feature type="transmembrane region" description="Helical" evidence="1">
    <location>
        <begin position="56"/>
        <end position="74"/>
    </location>
</feature>
<keyword evidence="1" id="KW-0472">Membrane</keyword>
<dbReference type="InterPro" id="IPR036465">
    <property type="entry name" value="vWFA_dom_sf"/>
</dbReference>
<organism evidence="3 4">
    <name type="scientific">Archangium gephyra</name>
    <dbReference type="NCBI Taxonomy" id="48"/>
    <lineage>
        <taxon>Bacteria</taxon>
        <taxon>Pseudomonadati</taxon>
        <taxon>Myxococcota</taxon>
        <taxon>Myxococcia</taxon>
        <taxon>Myxococcales</taxon>
        <taxon>Cystobacterineae</taxon>
        <taxon>Archangiaceae</taxon>
        <taxon>Archangium</taxon>
    </lineage>
</organism>
<dbReference type="PANTHER" id="PTHR37464:SF1">
    <property type="entry name" value="BLL2463 PROTEIN"/>
    <property type="match status" value="1"/>
</dbReference>
<proteinExistence type="predicted"/>
<dbReference type="Pfam" id="PF07584">
    <property type="entry name" value="BatA"/>
    <property type="match status" value="1"/>
</dbReference>
<feature type="transmembrane region" description="Helical" evidence="1">
    <location>
        <begin position="6"/>
        <end position="24"/>
    </location>
</feature>
<gene>
    <name evidence="3" type="ORF">DI536_07890</name>
</gene>
<dbReference type="InterPro" id="IPR011933">
    <property type="entry name" value="Double_TM_dom"/>
</dbReference>
<reference evidence="3 4" key="1">
    <citation type="submission" date="2017-08" db="EMBL/GenBank/DDBJ databases">
        <title>Infants hospitalized years apart are colonized by the same room-sourced microbial strains.</title>
        <authorList>
            <person name="Brooks B."/>
            <person name="Olm M.R."/>
            <person name="Firek B.A."/>
            <person name="Baker R."/>
            <person name="Thomas B.C."/>
            <person name="Morowitz M.J."/>
            <person name="Banfield J.F."/>
        </authorList>
    </citation>
    <scope>NUCLEOTIDE SEQUENCE [LARGE SCALE GENOMIC DNA]</scope>
    <source>
        <strain evidence="3">S2_003_000_R2_14</strain>
    </source>
</reference>
<name>A0A2W5TQA4_9BACT</name>
<dbReference type="PANTHER" id="PTHR37464">
    <property type="entry name" value="BLL2463 PROTEIN"/>
    <property type="match status" value="1"/>
</dbReference>
<keyword evidence="1" id="KW-0812">Transmembrane</keyword>
<evidence type="ECO:0000256" key="1">
    <source>
        <dbReference type="SAM" id="Phobius"/>
    </source>
</evidence>
<dbReference type="SUPFAM" id="SSF52317">
    <property type="entry name" value="Class I glutamine amidotransferase-like"/>
    <property type="match status" value="1"/>
</dbReference>
<comment type="caution">
    <text evidence="3">The sequence shown here is derived from an EMBL/GenBank/DDBJ whole genome shotgun (WGS) entry which is preliminary data.</text>
</comment>
<dbReference type="AlphaFoldDB" id="A0A2W5TQA4"/>
<feature type="domain" description="Aerotolerance regulator N-terminal" evidence="2">
    <location>
        <begin position="1"/>
        <end position="76"/>
    </location>
</feature>
<dbReference type="Proteomes" id="UP000249061">
    <property type="component" value="Unassembled WGS sequence"/>
</dbReference>
<sequence length="696" mass="74824">MNFAAPWFLLGTLAAAIPLLVHLFDRRRPREVPFAALDFVLRSQKRTASRLKLKRLLLYILRTLFLLAIPIALARPSFTSTDTLATPRGLAATTIVLDTSFAMRWNAGGPLFDAARDEARSALRDLTNEEPATLVICTQNPTAVAPVGFERTRLLSAIDDAQPGFEAVDLNRCLEVAARALDDSPLPNRRLVLVSALTQGSLNLEAEAPFGMTSKGEKVKPELVVRDVAKGKPLPNHALVDVRAEAAPQLGARAWQFTFAVRNFSNEPMNDVELRLEVDGEVVAKGFVDVAADGTAQKTLAWKFQKGGVATITGRLEADALPDDDARSLVLSVPRELTALLVNGNPSPQKYRDEAFFTEAALSASGSPVRAVVRDADAAWREKLSDYDVVLLLNVEAPAPEVARSLREFVLGGGGLFVSVGDRVDPDAWNATMADVLPRKLRVVKTAVEPAAPDAATRAARLTQVALNHPVMLPFTGRAREGLLSTRFYRYVLFEGDSQGVQTDVLGTMDDGAPVFLAGRRGQGRVFVFASTVDRDWSDLPIRTSFLPLMQRVAAWLTGTLDEREEVRAQVGGAVTLSPEAGQSPVSAKAASGAEVALTPLPSSVAVTGGPLPEPGPYVVVDAKGEVLPKLGFAAGIDSNASNLSRHDMESLSNWLGEESVRTAGSSGPHNATPLWTWLIAIAVLAFFLEGSLLRK</sequence>
<evidence type="ECO:0000259" key="2">
    <source>
        <dbReference type="Pfam" id="PF07584"/>
    </source>
</evidence>
<dbReference type="NCBIfam" id="TIGR02226">
    <property type="entry name" value="two_anch"/>
    <property type="match status" value="1"/>
</dbReference>
<dbReference type="Gene3D" id="3.40.50.410">
    <property type="entry name" value="von Willebrand factor, type A domain"/>
    <property type="match status" value="1"/>
</dbReference>
<dbReference type="Gene3D" id="3.40.50.880">
    <property type="match status" value="1"/>
</dbReference>
<dbReference type="InterPro" id="IPR029062">
    <property type="entry name" value="Class_I_gatase-like"/>
</dbReference>
<feature type="transmembrane region" description="Helical" evidence="1">
    <location>
        <begin position="675"/>
        <end position="694"/>
    </location>
</feature>
<accession>A0A2W5TQA4</accession>
<dbReference type="CDD" id="cd03143">
    <property type="entry name" value="A4_beta-galactosidase_middle_domain"/>
    <property type="match status" value="1"/>
</dbReference>
<dbReference type="InterPro" id="IPR024163">
    <property type="entry name" value="Aerotolerance_reg_N"/>
</dbReference>
<evidence type="ECO:0000313" key="3">
    <source>
        <dbReference type="EMBL" id="PZR15543.1"/>
    </source>
</evidence>
<evidence type="ECO:0000313" key="4">
    <source>
        <dbReference type="Proteomes" id="UP000249061"/>
    </source>
</evidence>
<dbReference type="EMBL" id="QFQP01000005">
    <property type="protein sequence ID" value="PZR15543.1"/>
    <property type="molecule type" value="Genomic_DNA"/>
</dbReference>
<protein>
    <recommendedName>
        <fullName evidence="2">Aerotolerance regulator N-terminal domain-containing protein</fullName>
    </recommendedName>
</protein>